<dbReference type="NCBIfam" id="TIGR00964">
    <property type="entry name" value="secE_bact"/>
    <property type="match status" value="1"/>
</dbReference>
<dbReference type="OrthoDB" id="9805743at2"/>
<dbReference type="HOGENOM" id="CLU_113663_3_2_11"/>
<keyword evidence="3 8" id="KW-0812">Transmembrane</keyword>
<dbReference type="Pfam" id="PF00584">
    <property type="entry name" value="SecE"/>
    <property type="match status" value="1"/>
</dbReference>
<dbReference type="Proteomes" id="UP000006415">
    <property type="component" value="Unassembled WGS sequence"/>
</dbReference>
<keyword evidence="10" id="KW-1185">Reference proteome</keyword>
<evidence type="ECO:0000313" key="10">
    <source>
        <dbReference type="Proteomes" id="UP000006415"/>
    </source>
</evidence>
<dbReference type="Gene3D" id="1.20.5.1030">
    <property type="entry name" value="Preprotein translocase secy subunit"/>
    <property type="match status" value="1"/>
</dbReference>
<keyword evidence="6 8" id="KW-0811">Translocation</keyword>
<dbReference type="InterPro" id="IPR038379">
    <property type="entry name" value="SecE_sf"/>
</dbReference>
<keyword evidence="2 8" id="KW-0813">Transport</keyword>
<dbReference type="GO" id="GO:0006605">
    <property type="term" value="P:protein targeting"/>
    <property type="evidence" value="ECO:0007669"/>
    <property type="project" value="UniProtKB-UniRule"/>
</dbReference>
<reference evidence="9 10" key="1">
    <citation type="submission" date="2012-01" db="EMBL/GenBank/DDBJ databases">
        <title>The Genome Sequence of Scardovia wiggsiae F0424.</title>
        <authorList>
            <consortium name="The Broad Institute Genome Sequencing Platform"/>
            <person name="Earl A."/>
            <person name="Ward D."/>
            <person name="Feldgarden M."/>
            <person name="Gevers D."/>
            <person name="Izard J."/>
            <person name="Ganesan A."/>
            <person name="Baranova O.V."/>
            <person name="Blanton J.M."/>
            <person name="Tanner A.C."/>
            <person name="Mathney J."/>
            <person name="Dewhirst F.E."/>
            <person name="Young S.K."/>
            <person name="Zeng Q."/>
            <person name="Gargeya S."/>
            <person name="Fitzgerald M."/>
            <person name="Haas B."/>
            <person name="Abouelleil A."/>
            <person name="Alvarado L."/>
            <person name="Arachchi H.M."/>
            <person name="Berlin A."/>
            <person name="Chapman S.B."/>
            <person name="Gearin G."/>
            <person name="Goldberg J."/>
            <person name="Griggs A."/>
            <person name="Gujja S."/>
            <person name="Hansen M."/>
            <person name="Heiman D."/>
            <person name="Howarth C."/>
            <person name="Larimer J."/>
            <person name="Lui A."/>
            <person name="MacDonald P.J.P."/>
            <person name="McCowen C."/>
            <person name="Montmayeur A."/>
            <person name="Murphy C."/>
            <person name="Neiman D."/>
            <person name="Pearson M."/>
            <person name="Priest M."/>
            <person name="Roberts A."/>
            <person name="Saif S."/>
            <person name="Shea T."/>
            <person name="Sisk P."/>
            <person name="Stolte C."/>
            <person name="Sykes S."/>
            <person name="Wortman J."/>
            <person name="Nusbaum C."/>
            <person name="Birren B."/>
        </authorList>
    </citation>
    <scope>NUCLEOTIDE SEQUENCE [LARGE SCALE GENOMIC DNA]</scope>
    <source>
        <strain evidence="9 10">F0424</strain>
    </source>
</reference>
<evidence type="ECO:0000256" key="5">
    <source>
        <dbReference type="ARBA" id="ARBA00022989"/>
    </source>
</evidence>
<dbReference type="EMBL" id="AGZS01000006">
    <property type="protein sequence ID" value="EJD64468.1"/>
    <property type="molecule type" value="Genomic_DNA"/>
</dbReference>
<comment type="subunit">
    <text evidence="8">Component of the Sec protein translocase complex. Heterotrimer consisting of SecY, SecE and SecG subunits. The heterotrimers can form oligomers, although 1 heterotrimer is thought to be able to translocate proteins. Interacts with the ribosome. Interacts with SecDF, and other proteins may be involved. Interacts with SecA.</text>
</comment>
<evidence type="ECO:0000256" key="8">
    <source>
        <dbReference type="HAMAP-Rule" id="MF_00422"/>
    </source>
</evidence>
<organism evidence="9 10">
    <name type="scientific">Scardovia wiggsiae F0424</name>
    <dbReference type="NCBI Taxonomy" id="857290"/>
    <lineage>
        <taxon>Bacteria</taxon>
        <taxon>Bacillati</taxon>
        <taxon>Actinomycetota</taxon>
        <taxon>Actinomycetes</taxon>
        <taxon>Bifidobacteriales</taxon>
        <taxon>Bifidobacteriaceae</taxon>
        <taxon>Scardovia</taxon>
    </lineage>
</organism>
<dbReference type="GO" id="GO:0008320">
    <property type="term" value="F:protein transmembrane transporter activity"/>
    <property type="evidence" value="ECO:0007669"/>
    <property type="project" value="UniProtKB-UniRule"/>
</dbReference>
<dbReference type="RefSeq" id="WP_007148027.1">
    <property type="nucleotide sequence ID" value="NZ_AKCI01000001.1"/>
</dbReference>
<keyword evidence="7 8" id="KW-0472">Membrane</keyword>
<evidence type="ECO:0000313" key="9">
    <source>
        <dbReference type="EMBL" id="EJD64468.1"/>
    </source>
</evidence>
<proteinExistence type="inferred from homology"/>
<evidence type="ECO:0000256" key="2">
    <source>
        <dbReference type="ARBA" id="ARBA00022448"/>
    </source>
</evidence>
<dbReference type="eggNOG" id="COG0690">
    <property type="taxonomic scope" value="Bacteria"/>
</dbReference>
<comment type="caution">
    <text evidence="9">The sequence shown here is derived from an EMBL/GenBank/DDBJ whole genome shotgun (WGS) entry which is preliminary data.</text>
</comment>
<dbReference type="GO" id="GO:0043952">
    <property type="term" value="P:protein transport by the Sec complex"/>
    <property type="evidence" value="ECO:0007669"/>
    <property type="project" value="UniProtKB-UniRule"/>
</dbReference>
<comment type="similarity">
    <text evidence="8">Belongs to the SecE/SEC61-gamma family.</text>
</comment>
<evidence type="ECO:0000256" key="1">
    <source>
        <dbReference type="ARBA" id="ARBA00004370"/>
    </source>
</evidence>
<dbReference type="HAMAP" id="MF_00422">
    <property type="entry name" value="SecE"/>
    <property type="match status" value="1"/>
</dbReference>
<evidence type="ECO:0000256" key="7">
    <source>
        <dbReference type="ARBA" id="ARBA00023136"/>
    </source>
</evidence>
<evidence type="ECO:0000256" key="6">
    <source>
        <dbReference type="ARBA" id="ARBA00023010"/>
    </source>
</evidence>
<dbReference type="GO" id="GO:0009306">
    <property type="term" value="P:protein secretion"/>
    <property type="evidence" value="ECO:0007669"/>
    <property type="project" value="UniProtKB-UniRule"/>
</dbReference>
<sequence length="76" mass="8844">MAVSDHRLAKDKKPNIFMRIGLFIRQVFDEMRKVVAPSGFELLKWSFAVFVFVFLLMLFTTGIDFGFGRLMFTLFG</sequence>
<protein>
    <recommendedName>
        <fullName evidence="8">Protein translocase subunit SecE</fullName>
    </recommendedName>
</protein>
<name>J0DDZ4_9BIFI</name>
<keyword evidence="8" id="KW-1003">Cell membrane</keyword>
<evidence type="ECO:0000256" key="3">
    <source>
        <dbReference type="ARBA" id="ARBA00022692"/>
    </source>
</evidence>
<gene>
    <name evidence="8" type="primary">secE</name>
    <name evidence="9" type="ORF">HMPREF9156_00963</name>
</gene>
<evidence type="ECO:0000256" key="4">
    <source>
        <dbReference type="ARBA" id="ARBA00022927"/>
    </source>
</evidence>
<feature type="transmembrane region" description="Helical" evidence="8">
    <location>
        <begin position="45"/>
        <end position="67"/>
    </location>
</feature>
<dbReference type="STRING" id="857290.HMPREF9156_00963"/>
<comment type="function">
    <text evidence="8">Essential subunit of the Sec protein translocation channel SecYEG. Clamps together the 2 halves of SecY. May contact the channel plug during translocation.</text>
</comment>
<accession>J0DDZ4</accession>
<dbReference type="InterPro" id="IPR001901">
    <property type="entry name" value="Translocase_SecE/Sec61-g"/>
</dbReference>
<keyword evidence="4 8" id="KW-0653">Protein transport</keyword>
<dbReference type="GO" id="GO:0005886">
    <property type="term" value="C:plasma membrane"/>
    <property type="evidence" value="ECO:0007669"/>
    <property type="project" value="UniProtKB-SubCell"/>
</dbReference>
<dbReference type="GO" id="GO:0065002">
    <property type="term" value="P:intracellular protein transmembrane transport"/>
    <property type="evidence" value="ECO:0007669"/>
    <property type="project" value="UniProtKB-UniRule"/>
</dbReference>
<dbReference type="InterPro" id="IPR005807">
    <property type="entry name" value="SecE_bac"/>
</dbReference>
<keyword evidence="5 8" id="KW-1133">Transmembrane helix</keyword>
<dbReference type="GeneID" id="97291891"/>
<comment type="subcellular location">
    <subcellularLocation>
        <location evidence="8">Cell membrane</location>
        <topology evidence="8">Single-pass membrane protein</topology>
    </subcellularLocation>
    <subcellularLocation>
        <location evidence="1">Membrane</location>
    </subcellularLocation>
</comment>
<dbReference type="AlphaFoldDB" id="J0DDZ4"/>